<dbReference type="GO" id="GO:0008270">
    <property type="term" value="F:zinc ion binding"/>
    <property type="evidence" value="ECO:0007669"/>
    <property type="project" value="UniProtKB-KW"/>
</dbReference>
<evidence type="ECO:0000256" key="15">
    <source>
        <dbReference type="ARBA" id="ARBA00039024"/>
    </source>
</evidence>
<evidence type="ECO:0000256" key="2">
    <source>
        <dbReference type="ARBA" id="ARBA00010794"/>
    </source>
</evidence>
<dbReference type="EMBL" id="JAEHOD010000007">
    <property type="protein sequence ID" value="KAG2451754.1"/>
    <property type="molecule type" value="Genomic_DNA"/>
</dbReference>
<gene>
    <name evidence="20" type="ORF">HYH02_003533</name>
</gene>
<keyword evidence="8 17" id="KW-0863">Zinc-finger</keyword>
<keyword evidence="10" id="KW-0862">Zinc</keyword>
<keyword evidence="9" id="KW-0418">Kinase</keyword>
<evidence type="ECO:0000256" key="13">
    <source>
        <dbReference type="ARBA" id="ARBA00023136"/>
    </source>
</evidence>
<dbReference type="Pfam" id="PF01753">
    <property type="entry name" value="zf-MYND"/>
    <property type="match status" value="1"/>
</dbReference>
<keyword evidence="11" id="KW-0809">Transit peptide</keyword>
<feature type="domain" description="MYND-type" evidence="19">
    <location>
        <begin position="1190"/>
        <end position="1236"/>
    </location>
</feature>
<dbReference type="SUPFAM" id="SSF144232">
    <property type="entry name" value="HIT/MYND zinc finger-like"/>
    <property type="match status" value="1"/>
</dbReference>
<sequence>MPGGGGRRGARRQVPAAAKATAASSQPAGSDASSSGSAAAAPAKSPAQERAAALQSLMARLARAGAAAGGSLAQAVTEEDISALERARVELRAVCSPLDVHVGPGFWTPAFALHAYALQDFLRAAVAADEAAGSGGGGSGGGSGSAARSGAAARPLLTLPEARAQRLLLHLPQLLMGCRGCGSAASGPTGPLDPHLALALLRSGYLRGCAAVLDVLSRRAAELPAVAPPSSAMSSASCACTVCACLVLTGVSWCGVPGAAPREEEEGARGASGSGGTGSGGGGDGGGASSPCCAAAAMQVYEAWVQALGSSQLLEAACRAAVRLNEFVQRQQLEVAAAAAASSSSSSSSANSSSPRLAALDSLLADLRAMHACITQAILGLTRPLTAAHPLGALHPRPLAPPSPAADRRLLALLPVVRRVLSGTAVQYWAGLQLLGAALSPGDDLTAMIRSAHGGDSSAQLLHDWCGLPPPQRVPPALFDVAGRAAEGGDTGRMHSYMEAAHALWQVTVSGPTAAAAAAAPATDVGNAGGGVASGGSGAAAAFRLPVTVPFKAAQLCRLLGTALRPAINHLPQSITEYGATTYSRVSDVLGLRIRLVRELRAREAARALQPLFEQARKATYGMPHLALNSMRPCLAAVGSLLLHEYPREREEVWERQPGAAAAAGAGAEDNPAGCPLALRRAVQAGFVVSLWAFLNSTLWAGGGFGDSLCGDGLLERGALGLAYTDVLLRQSHALPALLTHGGLRDGAVLLVAVRKAVAAAQQTARECNAGAGRAQVRSRLQADQMLVAAAQLLEQLVACVWPLRSAATERGSNAAIAAVAGGGTSGGGIGGGAGPSGGAAEAAEQTGAGGASSSATGSSRASPQHSQHGCSGQEAAAAAAATGTRNAALDAEPVPAGEANEARLRAMMQRAATPHGPGAQAALAQRNALTVFAMSQLLPVLVPMCSKDGSSGPLLLGQAAGNKAYISALGRVFLTAALQIIAATHFAGAAGDSAGPSGSSATPLTPQQNEQKATIKAWSVLLSQSHIFNWLAFALQTSTQLRWPEGHAAALDVLEAVALALPRKAVGLQVRVVPGAAAAEPPTRLMPLLGEGWLRRQGRGPLAAVLKDAERCSAISSGSCSAEMLHAIDAHFDRLLDCVIGRHAQAGERRRVQVLVDAGRKGCHVSPGSVAAELAAGPAGYRPCAWPGCTRPDLRGEGVQQQRPQQWRCDGCDAVWYCCERCQRAHWRAGHKVDCEILAGVWAALRVPTD</sequence>
<evidence type="ECO:0000256" key="14">
    <source>
        <dbReference type="ARBA" id="ARBA00024015"/>
    </source>
</evidence>
<dbReference type="PANTHER" id="PTHR32523">
    <property type="entry name" value="PHYTOL KINASE 1, CHLOROPLASTIC"/>
    <property type="match status" value="1"/>
</dbReference>
<dbReference type="GO" id="GO:0016020">
    <property type="term" value="C:membrane"/>
    <property type="evidence" value="ECO:0007669"/>
    <property type="project" value="UniProtKB-SubCell"/>
</dbReference>
<keyword evidence="7" id="KW-0479">Metal-binding</keyword>
<feature type="compositionally biased region" description="Low complexity" evidence="18">
    <location>
        <begin position="12"/>
        <end position="47"/>
    </location>
</feature>
<protein>
    <recommendedName>
        <fullName evidence="15">phytol kinase</fullName>
        <ecNumber evidence="15">2.7.1.182</ecNumber>
    </recommendedName>
</protein>
<feature type="compositionally biased region" description="Gly residues" evidence="18">
    <location>
        <begin position="270"/>
        <end position="284"/>
    </location>
</feature>
<feature type="compositionally biased region" description="Low complexity" evidence="18">
    <location>
        <begin position="839"/>
        <end position="863"/>
    </location>
</feature>
<name>A0A835WPN7_9CHLO</name>
<evidence type="ECO:0000256" key="3">
    <source>
        <dbReference type="ARBA" id="ARBA00022528"/>
    </source>
</evidence>
<evidence type="ECO:0000256" key="6">
    <source>
        <dbReference type="ARBA" id="ARBA00022692"/>
    </source>
</evidence>
<evidence type="ECO:0000256" key="5">
    <source>
        <dbReference type="ARBA" id="ARBA00022679"/>
    </source>
</evidence>
<dbReference type="GO" id="GO:0009507">
    <property type="term" value="C:chloroplast"/>
    <property type="evidence" value="ECO:0007669"/>
    <property type="project" value="UniProtKB-SubCell"/>
</dbReference>
<evidence type="ECO:0000256" key="12">
    <source>
        <dbReference type="ARBA" id="ARBA00022989"/>
    </source>
</evidence>
<accession>A0A835WPN7</accession>
<keyword evidence="6" id="KW-0812">Transmembrane</keyword>
<keyword evidence="5" id="KW-0808">Transferase</keyword>
<comment type="catalytic activity">
    <reaction evidence="16">
        <text>phytol + CTP = phytyl phosphate + CDP + H(+)</text>
        <dbReference type="Rhea" id="RHEA:38055"/>
        <dbReference type="ChEBI" id="CHEBI:15378"/>
        <dbReference type="ChEBI" id="CHEBI:17327"/>
        <dbReference type="ChEBI" id="CHEBI:37563"/>
        <dbReference type="ChEBI" id="CHEBI:58069"/>
        <dbReference type="ChEBI" id="CHEBI:75483"/>
        <dbReference type="EC" id="2.7.1.182"/>
    </reaction>
</comment>
<feature type="region of interest" description="Disordered" evidence="18">
    <location>
        <begin position="1"/>
        <end position="47"/>
    </location>
</feature>
<keyword evidence="3" id="KW-0150">Chloroplast</keyword>
<evidence type="ECO:0000313" key="21">
    <source>
        <dbReference type="Proteomes" id="UP000613740"/>
    </source>
</evidence>
<evidence type="ECO:0000256" key="9">
    <source>
        <dbReference type="ARBA" id="ARBA00022777"/>
    </source>
</evidence>
<evidence type="ECO:0000256" key="8">
    <source>
        <dbReference type="ARBA" id="ARBA00022771"/>
    </source>
</evidence>
<dbReference type="Gene3D" id="6.10.140.2220">
    <property type="match status" value="1"/>
</dbReference>
<reference evidence="20" key="1">
    <citation type="journal article" date="2020" name="bioRxiv">
        <title>Comparative genomics of Chlamydomonas.</title>
        <authorList>
            <person name="Craig R.J."/>
            <person name="Hasan A.R."/>
            <person name="Ness R.W."/>
            <person name="Keightley P.D."/>
        </authorList>
    </citation>
    <scope>NUCLEOTIDE SEQUENCE</scope>
    <source>
        <strain evidence="20">CCAP 11/173</strain>
    </source>
</reference>
<evidence type="ECO:0000256" key="16">
    <source>
        <dbReference type="ARBA" id="ARBA00048889"/>
    </source>
</evidence>
<comment type="similarity">
    <text evidence="2">Belongs to the polyprenol kinase family.</text>
</comment>
<feature type="region of interest" description="Disordered" evidence="18">
    <location>
        <begin position="832"/>
        <end position="895"/>
    </location>
</feature>
<evidence type="ECO:0000256" key="11">
    <source>
        <dbReference type="ARBA" id="ARBA00022946"/>
    </source>
</evidence>
<comment type="caution">
    <text evidence="20">The sequence shown here is derived from an EMBL/GenBank/DDBJ whole genome shotgun (WGS) entry which is preliminary data.</text>
</comment>
<dbReference type="EC" id="2.7.1.182" evidence="15"/>
<evidence type="ECO:0000256" key="4">
    <source>
        <dbReference type="ARBA" id="ARBA00022640"/>
    </source>
</evidence>
<dbReference type="InterPro" id="IPR002893">
    <property type="entry name" value="Znf_MYND"/>
</dbReference>
<evidence type="ECO:0000256" key="18">
    <source>
        <dbReference type="SAM" id="MobiDB-lite"/>
    </source>
</evidence>
<feature type="compositionally biased region" description="Low complexity" evidence="18">
    <location>
        <begin position="876"/>
        <end position="892"/>
    </location>
</feature>
<comment type="subcellular location">
    <subcellularLocation>
        <location evidence="1">Plastid</location>
        <location evidence="1">Chloroplast membrane</location>
        <topology evidence="1">Multi-pass membrane protein</topology>
    </subcellularLocation>
</comment>
<evidence type="ECO:0000256" key="1">
    <source>
        <dbReference type="ARBA" id="ARBA00004508"/>
    </source>
</evidence>
<dbReference type="GO" id="GO:0010276">
    <property type="term" value="F:phytol kinase activity"/>
    <property type="evidence" value="ECO:0007669"/>
    <property type="project" value="UniProtKB-EC"/>
</dbReference>
<keyword evidence="21" id="KW-1185">Reference proteome</keyword>
<organism evidence="20 21">
    <name type="scientific">Chlamydomonas schloesseri</name>
    <dbReference type="NCBI Taxonomy" id="2026947"/>
    <lineage>
        <taxon>Eukaryota</taxon>
        <taxon>Viridiplantae</taxon>
        <taxon>Chlorophyta</taxon>
        <taxon>core chlorophytes</taxon>
        <taxon>Chlorophyceae</taxon>
        <taxon>CS clade</taxon>
        <taxon>Chlamydomonadales</taxon>
        <taxon>Chlamydomonadaceae</taxon>
        <taxon>Chlamydomonas</taxon>
    </lineage>
</organism>
<evidence type="ECO:0000259" key="19">
    <source>
        <dbReference type="PROSITE" id="PS50865"/>
    </source>
</evidence>
<keyword evidence="13" id="KW-0472">Membrane</keyword>
<comment type="pathway">
    <text evidence="14">Cofactor biosynthesis; tocopherol biosynthesis.</text>
</comment>
<evidence type="ECO:0000256" key="17">
    <source>
        <dbReference type="PROSITE-ProRule" id="PRU00134"/>
    </source>
</evidence>
<proteinExistence type="inferred from homology"/>
<dbReference type="AlphaFoldDB" id="A0A835WPN7"/>
<feature type="region of interest" description="Disordered" evidence="18">
    <location>
        <begin position="263"/>
        <end position="284"/>
    </location>
</feature>
<keyword evidence="4" id="KW-0934">Plastid</keyword>
<dbReference type="PROSITE" id="PS50865">
    <property type="entry name" value="ZF_MYND_2"/>
    <property type="match status" value="1"/>
</dbReference>
<evidence type="ECO:0000256" key="10">
    <source>
        <dbReference type="ARBA" id="ARBA00022833"/>
    </source>
</evidence>
<dbReference type="Proteomes" id="UP000613740">
    <property type="component" value="Unassembled WGS sequence"/>
</dbReference>
<dbReference type="PANTHER" id="PTHR32523:SF8">
    <property type="entry name" value="DOLICHOL KINASE"/>
    <property type="match status" value="1"/>
</dbReference>
<evidence type="ECO:0000256" key="7">
    <source>
        <dbReference type="ARBA" id="ARBA00022723"/>
    </source>
</evidence>
<dbReference type="OrthoDB" id="552473at2759"/>
<keyword evidence="12" id="KW-1133">Transmembrane helix</keyword>
<evidence type="ECO:0000313" key="20">
    <source>
        <dbReference type="EMBL" id="KAG2451754.1"/>
    </source>
</evidence>
<dbReference type="InterPro" id="IPR039606">
    <property type="entry name" value="Phytol/farnesol_kinase"/>
</dbReference>